<keyword evidence="3" id="KW-0804">Transcription</keyword>
<dbReference type="PANTHER" id="PTHR43130">
    <property type="entry name" value="ARAC-FAMILY TRANSCRIPTIONAL REGULATOR"/>
    <property type="match status" value="1"/>
</dbReference>
<dbReference type="InterPro" id="IPR009057">
    <property type="entry name" value="Homeodomain-like_sf"/>
</dbReference>
<keyword evidence="2" id="KW-0238">DNA-binding</keyword>
<dbReference type="Pfam" id="PF01965">
    <property type="entry name" value="DJ-1_PfpI"/>
    <property type="match status" value="1"/>
</dbReference>
<feature type="domain" description="HTH araC/xylS-type" evidence="4">
    <location>
        <begin position="233"/>
        <end position="331"/>
    </location>
</feature>
<dbReference type="InterPro" id="IPR002818">
    <property type="entry name" value="DJ-1/PfpI"/>
</dbReference>
<organism evidence="5 6">
    <name type="scientific">Streptomyces glaucus</name>
    <dbReference type="NCBI Taxonomy" id="284029"/>
    <lineage>
        <taxon>Bacteria</taxon>
        <taxon>Bacillati</taxon>
        <taxon>Actinomycetota</taxon>
        <taxon>Actinomycetes</taxon>
        <taxon>Kitasatosporales</taxon>
        <taxon>Streptomycetaceae</taxon>
        <taxon>Streptomyces</taxon>
    </lineage>
</organism>
<reference evidence="6" key="1">
    <citation type="journal article" date="2019" name="Int. J. Syst. Evol. Microbiol.">
        <title>The Global Catalogue of Microorganisms (GCM) 10K type strain sequencing project: providing services to taxonomists for standard genome sequencing and annotation.</title>
        <authorList>
            <consortium name="The Broad Institute Genomics Platform"/>
            <consortium name="The Broad Institute Genome Sequencing Center for Infectious Disease"/>
            <person name="Wu L."/>
            <person name="Ma J."/>
        </authorList>
    </citation>
    <scope>NUCLEOTIDE SEQUENCE [LARGE SCALE GENOMIC DNA]</scope>
    <source>
        <strain evidence="6">JCM 6922</strain>
    </source>
</reference>
<keyword evidence="6" id="KW-1185">Reference proteome</keyword>
<evidence type="ECO:0000313" key="6">
    <source>
        <dbReference type="Proteomes" id="UP001500460"/>
    </source>
</evidence>
<dbReference type="PANTHER" id="PTHR43130:SF3">
    <property type="entry name" value="HTH-TYPE TRANSCRIPTIONAL REGULATOR RV1931C"/>
    <property type="match status" value="1"/>
</dbReference>
<dbReference type="SMART" id="SM00342">
    <property type="entry name" value="HTH_ARAC"/>
    <property type="match status" value="1"/>
</dbReference>
<evidence type="ECO:0000256" key="3">
    <source>
        <dbReference type="ARBA" id="ARBA00023163"/>
    </source>
</evidence>
<proteinExistence type="predicted"/>
<dbReference type="InterPro" id="IPR029062">
    <property type="entry name" value="Class_I_gatase-like"/>
</dbReference>
<dbReference type="PROSITE" id="PS00041">
    <property type="entry name" value="HTH_ARAC_FAMILY_1"/>
    <property type="match status" value="1"/>
</dbReference>
<dbReference type="Gene3D" id="3.40.50.880">
    <property type="match status" value="1"/>
</dbReference>
<dbReference type="SUPFAM" id="SSF52317">
    <property type="entry name" value="Class I glutamine amidotransferase-like"/>
    <property type="match status" value="1"/>
</dbReference>
<evidence type="ECO:0000256" key="1">
    <source>
        <dbReference type="ARBA" id="ARBA00023015"/>
    </source>
</evidence>
<dbReference type="InterPro" id="IPR018060">
    <property type="entry name" value="HTH_AraC"/>
</dbReference>
<comment type="caution">
    <text evidence="5">The sequence shown here is derived from an EMBL/GenBank/DDBJ whole genome shotgun (WGS) entry which is preliminary data.</text>
</comment>
<keyword evidence="1" id="KW-0805">Transcription regulation</keyword>
<dbReference type="Gene3D" id="1.10.10.60">
    <property type="entry name" value="Homeodomain-like"/>
    <property type="match status" value="1"/>
</dbReference>
<name>A0ABP5X9J6_9ACTN</name>
<dbReference type="EMBL" id="BAAATK010000028">
    <property type="protein sequence ID" value="GAA2446272.1"/>
    <property type="molecule type" value="Genomic_DNA"/>
</dbReference>
<protein>
    <submittedName>
        <fullName evidence="5">Helix-turn-helix domain-containing protein</fullName>
    </submittedName>
</protein>
<dbReference type="SUPFAM" id="SSF46689">
    <property type="entry name" value="Homeodomain-like"/>
    <property type="match status" value="2"/>
</dbReference>
<dbReference type="RefSeq" id="WP_344605773.1">
    <property type="nucleotide sequence ID" value="NZ_BAAATK010000028.1"/>
</dbReference>
<gene>
    <name evidence="5" type="ORF">GCM10010421_42240</name>
</gene>
<dbReference type="CDD" id="cd03137">
    <property type="entry name" value="GATase1_AraC_1"/>
    <property type="match status" value="1"/>
</dbReference>
<evidence type="ECO:0000259" key="4">
    <source>
        <dbReference type="PROSITE" id="PS01124"/>
    </source>
</evidence>
<accession>A0ABP5X9J6</accession>
<dbReference type="Proteomes" id="UP001500460">
    <property type="component" value="Unassembled WGS sequence"/>
</dbReference>
<evidence type="ECO:0000256" key="2">
    <source>
        <dbReference type="ARBA" id="ARBA00023125"/>
    </source>
</evidence>
<dbReference type="PROSITE" id="PS01124">
    <property type="entry name" value="HTH_ARAC_FAMILY_2"/>
    <property type="match status" value="1"/>
</dbReference>
<dbReference type="InterPro" id="IPR052158">
    <property type="entry name" value="INH-QAR"/>
</dbReference>
<dbReference type="Pfam" id="PF12833">
    <property type="entry name" value="HTH_18"/>
    <property type="match status" value="1"/>
</dbReference>
<evidence type="ECO:0000313" key="5">
    <source>
        <dbReference type="EMBL" id="GAA2446272.1"/>
    </source>
</evidence>
<dbReference type="InterPro" id="IPR018062">
    <property type="entry name" value="HTH_AraC-typ_CS"/>
</dbReference>
<sequence length="346" mass="37894">MQKNDLTVPPPLTSAHQASPHRVAVLGHDGVGAFEVALAVQAFAAANDHARDVLYEVAVAGPGRALVTRTGYATSFRLVPDRPLSWAESAHTLVVPAYPEQPHTPAALVETIRRAHAGGTRVVSLCLGTFLVAAAGLLDGFRATTHWHWADELAALHPRVRVEPESLFVEDGGLFTSGGGTAALDLVLHLIEQDHGSALAAEIARFMVVPLRRDGDQTQYARWQVPGRTRSLQDTLRWAEEHLDEASTVAALAEHACMSTRTFTRRFRDVVGIAPMEWLQRAKVRRAQELLQRTTWTVDRIAEASGFGSEAALRYHFTRLTEMPPGRYRRTFGTARGRRPETAGVA</sequence>